<evidence type="ECO:0000313" key="5">
    <source>
        <dbReference type="EMBL" id="MFC4529249.1"/>
    </source>
</evidence>
<keyword evidence="6" id="KW-1185">Reference proteome</keyword>
<dbReference type="Proteomes" id="UP001596004">
    <property type="component" value="Unassembled WGS sequence"/>
</dbReference>
<dbReference type="Gene3D" id="3.40.50.1100">
    <property type="match status" value="2"/>
</dbReference>
<dbReference type="InterPro" id="IPR027278">
    <property type="entry name" value="ACCD_DCysDesulf"/>
</dbReference>
<name>A0ABV9C9T5_9ACTN</name>
<keyword evidence="3" id="KW-0663">Pyridoxal phosphate</keyword>
<dbReference type="EMBL" id="JBHSFP010000001">
    <property type="protein sequence ID" value="MFC4529249.1"/>
    <property type="molecule type" value="Genomic_DNA"/>
</dbReference>
<organism evidence="5 6">
    <name type="scientific">Sphaerisporangium dianthi</name>
    <dbReference type="NCBI Taxonomy" id="1436120"/>
    <lineage>
        <taxon>Bacteria</taxon>
        <taxon>Bacillati</taxon>
        <taxon>Actinomycetota</taxon>
        <taxon>Actinomycetes</taxon>
        <taxon>Streptosporangiales</taxon>
        <taxon>Streptosporangiaceae</taxon>
        <taxon>Sphaerisporangium</taxon>
    </lineage>
</organism>
<proteinExistence type="inferred from homology"/>
<evidence type="ECO:0000259" key="4">
    <source>
        <dbReference type="Pfam" id="PF00291"/>
    </source>
</evidence>
<dbReference type="Pfam" id="PF00291">
    <property type="entry name" value="PALP"/>
    <property type="match status" value="1"/>
</dbReference>
<evidence type="ECO:0000256" key="1">
    <source>
        <dbReference type="ARBA" id="ARBA00001933"/>
    </source>
</evidence>
<dbReference type="SUPFAM" id="SSF53686">
    <property type="entry name" value="Tryptophan synthase beta subunit-like PLP-dependent enzymes"/>
    <property type="match status" value="1"/>
</dbReference>
<dbReference type="PANTHER" id="PTHR43780:SF2">
    <property type="entry name" value="1-AMINOCYCLOPROPANE-1-CARBOXYLATE DEAMINASE-RELATED"/>
    <property type="match status" value="1"/>
</dbReference>
<evidence type="ECO:0000256" key="3">
    <source>
        <dbReference type="ARBA" id="ARBA00022898"/>
    </source>
</evidence>
<dbReference type="InterPro" id="IPR001926">
    <property type="entry name" value="TrpB-like_PALP"/>
</dbReference>
<comment type="similarity">
    <text evidence="2">Belongs to the ACC deaminase/D-cysteine desulfhydrase family.</text>
</comment>
<dbReference type="PIRSF" id="PIRSF006278">
    <property type="entry name" value="ACCD_DCysDesulf"/>
    <property type="match status" value="1"/>
</dbReference>
<dbReference type="RefSeq" id="WP_380835630.1">
    <property type="nucleotide sequence ID" value="NZ_JBHSFP010000001.1"/>
</dbReference>
<comment type="caution">
    <text evidence="5">The sequence shown here is derived from an EMBL/GenBank/DDBJ whole genome shotgun (WGS) entry which is preliminary data.</text>
</comment>
<feature type="domain" description="Tryptophan synthase beta chain-like PALP" evidence="4">
    <location>
        <begin position="12"/>
        <end position="293"/>
    </location>
</feature>
<accession>A0ABV9C9T5</accession>
<evidence type="ECO:0000313" key="6">
    <source>
        <dbReference type="Proteomes" id="UP001596004"/>
    </source>
</evidence>
<dbReference type="PANTHER" id="PTHR43780">
    <property type="entry name" value="1-AMINOCYCLOPROPANE-1-CARBOXYLATE DEAMINASE-RELATED"/>
    <property type="match status" value="1"/>
</dbReference>
<evidence type="ECO:0000256" key="2">
    <source>
        <dbReference type="ARBA" id="ARBA00008639"/>
    </source>
</evidence>
<reference evidence="6" key="1">
    <citation type="journal article" date="2019" name="Int. J. Syst. Evol. Microbiol.">
        <title>The Global Catalogue of Microorganisms (GCM) 10K type strain sequencing project: providing services to taxonomists for standard genome sequencing and annotation.</title>
        <authorList>
            <consortium name="The Broad Institute Genomics Platform"/>
            <consortium name="The Broad Institute Genome Sequencing Center for Infectious Disease"/>
            <person name="Wu L."/>
            <person name="Ma J."/>
        </authorList>
    </citation>
    <scope>NUCLEOTIDE SEQUENCE [LARGE SCALE GENOMIC DNA]</scope>
    <source>
        <strain evidence="6">CGMCC 4.7132</strain>
    </source>
</reference>
<comment type="cofactor">
    <cofactor evidence="1">
        <name>pyridoxal 5'-phosphate</name>
        <dbReference type="ChEBI" id="CHEBI:597326"/>
    </cofactor>
</comment>
<gene>
    <name evidence="5" type="ORF">ACFO60_00620</name>
</gene>
<protein>
    <submittedName>
        <fullName evidence="5">1-aminocyclopropane-1-carboxylate deaminase/D-cysteine desulfhydrase</fullName>
    </submittedName>
</protein>
<sequence>MDDGEQGVWRLPTPIEEIRDERLGGVRLFVKRDDLLHPELPGNKWRKLKYNLAEAARQEKRTLLTFGGAYSNHIRATAAAGRRFGFATVGVIRGEEHLPLNPTLARAAAWGMRLTYLDRTAYRAKHTPAVISRLRDEWGDVYLLPEGGSNALAVKGCAELSAEIDAQLAADVVCCACGTGGTLAGIASGLLRGRRAIGFPVLKGGEYLAGEVERLQREAFGAPSSNWSLECGFHFGGYAKSTAELEAFVEDFAARHGLLLDRVYIAKMMYGVFELAGRGAFEAGTRVVAVVTGGPEPAAPPVRFESIDKV</sequence>
<dbReference type="InterPro" id="IPR036052">
    <property type="entry name" value="TrpB-like_PALP_sf"/>
</dbReference>